<dbReference type="AlphaFoldDB" id="A0A0C5C6D5"/>
<keyword evidence="2" id="KW-1133">Transmembrane helix</keyword>
<proteinExistence type="predicted"/>
<evidence type="ECO:0000313" key="5">
    <source>
        <dbReference type="Proteomes" id="UP000032024"/>
    </source>
</evidence>
<gene>
    <name evidence="4" type="ORF">HMPREF3213_03503</name>
    <name evidence="3" type="ORF">SB48_HM08orf02218</name>
</gene>
<dbReference type="EMBL" id="CP010525">
    <property type="protein sequence ID" value="AJO22199.1"/>
    <property type="molecule type" value="Genomic_DNA"/>
</dbReference>
<dbReference type="STRING" id="1398.AB434_3860"/>
<sequence length="125" mass="13198">MSEEQMSTKDFLTGAIVGGVVGAAVALMLAPKSGKELREDLSGQVETIKGKTDGWREFATEKGTQLASQAAEKTKQVRDFAVQKGSQLKDSAVQTAQQAKDKAQTDMENVNQQSSNSGSSSSVGE</sequence>
<accession>A0A0C5C6D5</accession>
<dbReference type="PANTHER" id="PTHR35792">
    <property type="entry name" value="GENERAL STRESS PROTEIN"/>
    <property type="match status" value="1"/>
</dbReference>
<dbReference type="Gene3D" id="6.10.140.1430">
    <property type="match status" value="1"/>
</dbReference>
<feature type="transmembrane region" description="Helical" evidence="2">
    <location>
        <begin position="12"/>
        <end position="30"/>
    </location>
</feature>
<evidence type="ECO:0000313" key="6">
    <source>
        <dbReference type="Proteomes" id="UP000070376"/>
    </source>
</evidence>
<keyword evidence="2" id="KW-0472">Membrane</keyword>
<keyword evidence="5" id="KW-1185">Reference proteome</keyword>
<keyword evidence="2" id="KW-0812">Transmembrane</keyword>
<name>A0A0C5C6D5_HEYCO</name>
<reference evidence="5" key="2">
    <citation type="submission" date="2015-01" db="EMBL/GenBank/DDBJ databases">
        <title>Comparative genome analysis of Bacillus coagulans HM-08, Clostridium butyricum HM-68, Bacillus subtilis HM-66 and Bacillus paralicheniformis BL-09.</title>
        <authorList>
            <person name="Zhang H."/>
        </authorList>
    </citation>
    <scope>NUCLEOTIDE SEQUENCE [LARGE SCALE GENOMIC DNA]</scope>
    <source>
        <strain evidence="5">HM-08</strain>
    </source>
</reference>
<dbReference type="Proteomes" id="UP000070376">
    <property type="component" value="Unassembled WGS sequence"/>
</dbReference>
<dbReference type="RefSeq" id="WP_014097694.1">
    <property type="nucleotide sequence ID" value="NZ_CP010525.1"/>
</dbReference>
<reference evidence="4" key="4">
    <citation type="submission" date="2016-01" db="EMBL/GenBank/DDBJ databases">
        <authorList>
            <person name="Oliw E.H."/>
        </authorList>
    </citation>
    <scope>NUCLEOTIDE SEQUENCE [LARGE SCALE GENOMIC DNA]</scope>
    <source>
        <strain evidence="4">GED7749B</strain>
    </source>
</reference>
<dbReference type="InterPro" id="IPR024623">
    <property type="entry name" value="YtxH"/>
</dbReference>
<dbReference type="PANTHER" id="PTHR35792:SF1">
    <property type="entry name" value="SLL0268 PROTEIN"/>
    <property type="match status" value="1"/>
</dbReference>
<dbReference type="Proteomes" id="UP000032024">
    <property type="component" value="Chromosome"/>
</dbReference>
<evidence type="ECO:0000256" key="2">
    <source>
        <dbReference type="SAM" id="Phobius"/>
    </source>
</evidence>
<dbReference type="GeneID" id="93259190"/>
<reference evidence="3" key="1">
    <citation type="submission" date="2015-01" db="EMBL/GenBank/DDBJ databases">
        <title>Comparative genome analysis of Bacillus coagulans HM-08, Clostridium butyricum HM-68, Bacillus subtilis HM-66 and Bacillus licheniformis BL-09.</title>
        <authorList>
            <person name="Zhang H."/>
        </authorList>
    </citation>
    <scope>NUCLEOTIDE SEQUENCE [LARGE SCALE GENOMIC DNA]</scope>
    <source>
        <strain evidence="3">HM-08</strain>
    </source>
</reference>
<feature type="region of interest" description="Disordered" evidence="1">
    <location>
        <begin position="87"/>
        <end position="125"/>
    </location>
</feature>
<organism evidence="4 6">
    <name type="scientific">Heyndrickxia coagulans</name>
    <name type="common">Weizmannia coagulans</name>
    <dbReference type="NCBI Taxonomy" id="1398"/>
    <lineage>
        <taxon>Bacteria</taxon>
        <taxon>Bacillati</taxon>
        <taxon>Bacillota</taxon>
        <taxon>Bacilli</taxon>
        <taxon>Bacillales</taxon>
        <taxon>Bacillaceae</taxon>
        <taxon>Heyndrickxia</taxon>
    </lineage>
</organism>
<feature type="compositionally biased region" description="Low complexity" evidence="1">
    <location>
        <begin position="110"/>
        <end position="125"/>
    </location>
</feature>
<dbReference type="Pfam" id="PF12732">
    <property type="entry name" value="YtxH"/>
    <property type="match status" value="1"/>
</dbReference>
<dbReference type="EMBL" id="LRPN01000180">
    <property type="protein sequence ID" value="KWZ77021.1"/>
    <property type="molecule type" value="Genomic_DNA"/>
</dbReference>
<dbReference type="InterPro" id="IPR052928">
    <property type="entry name" value="Desiccation-related_membrane"/>
</dbReference>
<protein>
    <submittedName>
        <fullName evidence="4">Late embryogeneis abundant protein</fullName>
    </submittedName>
    <submittedName>
        <fullName evidence="3">Late embryogenesis abundant protein</fullName>
    </submittedName>
</protein>
<evidence type="ECO:0000256" key="1">
    <source>
        <dbReference type="SAM" id="MobiDB-lite"/>
    </source>
</evidence>
<evidence type="ECO:0000313" key="3">
    <source>
        <dbReference type="EMBL" id="AJO22199.1"/>
    </source>
</evidence>
<reference evidence="6" key="3">
    <citation type="submission" date="2016-01" db="EMBL/GenBank/DDBJ databases">
        <authorList>
            <person name="Mitreva M."/>
            <person name="Pepin K.H."/>
            <person name="Mihindukulasuriya K.A."/>
            <person name="Fulton R."/>
            <person name="Fronick C."/>
            <person name="O'Laughlin M."/>
            <person name="Miner T."/>
            <person name="Herter B."/>
            <person name="Rosa B.A."/>
            <person name="Cordes M."/>
            <person name="Tomlinson C."/>
            <person name="Wollam A."/>
            <person name="Palsikar V.B."/>
            <person name="Mardis E.R."/>
            <person name="Wilson R.K."/>
        </authorList>
    </citation>
    <scope>NUCLEOTIDE SEQUENCE [LARGE SCALE GENOMIC DNA]</scope>
    <source>
        <strain evidence="6">GED7749B</strain>
    </source>
</reference>
<dbReference type="PATRIC" id="fig|1398.18.peg.1424"/>
<evidence type="ECO:0000313" key="4">
    <source>
        <dbReference type="EMBL" id="KWZ77021.1"/>
    </source>
</evidence>